<dbReference type="STRING" id="1423726.FC07_GL000811"/>
<comment type="caution">
    <text evidence="2">The sequence shown here is derived from an EMBL/GenBank/DDBJ whole genome shotgun (WGS) entry which is preliminary data.</text>
</comment>
<proteinExistence type="predicted"/>
<reference evidence="2 3" key="1">
    <citation type="journal article" date="2015" name="Genome Announc.">
        <title>Expanding the biotechnology potential of lactobacilli through comparative genomics of 213 strains and associated genera.</title>
        <authorList>
            <person name="Sun Z."/>
            <person name="Harris H.M."/>
            <person name="McCann A."/>
            <person name="Guo C."/>
            <person name="Argimon S."/>
            <person name="Zhang W."/>
            <person name="Yang X."/>
            <person name="Jeffery I.B."/>
            <person name="Cooney J.C."/>
            <person name="Kagawa T.F."/>
            <person name="Liu W."/>
            <person name="Song Y."/>
            <person name="Salvetti E."/>
            <person name="Wrobel A."/>
            <person name="Rasinkangas P."/>
            <person name="Parkhill J."/>
            <person name="Rea M.C."/>
            <person name="O'Sullivan O."/>
            <person name="Ritari J."/>
            <person name="Douillard F.P."/>
            <person name="Paul Ross R."/>
            <person name="Yang R."/>
            <person name="Briner A.E."/>
            <person name="Felis G.E."/>
            <person name="de Vos W.M."/>
            <person name="Barrangou R."/>
            <person name="Klaenhammer T.R."/>
            <person name="Caufield P.W."/>
            <person name="Cui Y."/>
            <person name="Zhang H."/>
            <person name="O'Toole P.W."/>
        </authorList>
    </citation>
    <scope>NUCLEOTIDE SEQUENCE [LARGE SCALE GENOMIC DNA]</scope>
    <source>
        <strain evidence="2 3">DSM 20003</strain>
    </source>
</reference>
<organism evidence="2 3">
    <name type="scientific">Loigolactobacillus bifermentans DSM 20003</name>
    <dbReference type="NCBI Taxonomy" id="1423726"/>
    <lineage>
        <taxon>Bacteria</taxon>
        <taxon>Bacillati</taxon>
        <taxon>Bacillota</taxon>
        <taxon>Bacilli</taxon>
        <taxon>Lactobacillales</taxon>
        <taxon>Lactobacillaceae</taxon>
        <taxon>Loigolactobacillus</taxon>
    </lineage>
</organism>
<dbReference type="AlphaFoldDB" id="A0A0R1GJK6"/>
<feature type="domain" description="Helicase Helix-turn-helix" evidence="1">
    <location>
        <begin position="250"/>
        <end position="335"/>
    </location>
</feature>
<dbReference type="InterPro" id="IPR029491">
    <property type="entry name" value="Helicase_HTH"/>
</dbReference>
<sequence>MTMPNIAPEYLLLLFSQQQWRRPLAIYYILQGKRTVSNLYAGLAYQLLSLYQFLPQLQLADYQRQLKVLVQRGWLVAQDKKMKKTVQGQQHEQEWRQQQLLPTGIDSLHFPKANHYTARLFLATQVISELGYQNRQYYPLMVPERDRIAVKQWLFGQNKATLVATFAQDWQHFLTQLAPQDATFMSFFLSGHAVDRLTIEQVAIRQQTTSFAIFLRQQALIYRLLRQAAQLPMFASLWQPMAPTSILSHSAAQTYQAVLQGTSLQALQQRRHLKASTLTEHLLEAAILMPDFPFDAFFSVDQQQVLADQFQNCPIDQWQFQQLGQSLPFFQFRLYQIQQRRRQHG</sequence>
<protein>
    <recommendedName>
        <fullName evidence="1">Helicase Helix-turn-helix domain-containing protein</fullName>
    </recommendedName>
</protein>
<keyword evidence="3" id="KW-1185">Reference proteome</keyword>
<gene>
    <name evidence="2" type="ORF">FC07_GL000811</name>
</gene>
<dbReference type="Pfam" id="PF14493">
    <property type="entry name" value="HTH_40"/>
    <property type="match status" value="1"/>
</dbReference>
<dbReference type="EMBL" id="AZDA01000093">
    <property type="protein sequence ID" value="KRK34245.1"/>
    <property type="molecule type" value="Genomic_DNA"/>
</dbReference>
<evidence type="ECO:0000313" key="3">
    <source>
        <dbReference type="Proteomes" id="UP000051461"/>
    </source>
</evidence>
<dbReference type="Proteomes" id="UP000051461">
    <property type="component" value="Unassembled WGS sequence"/>
</dbReference>
<dbReference type="OrthoDB" id="2146354at2"/>
<dbReference type="PATRIC" id="fig|1423726.3.peg.834"/>
<evidence type="ECO:0000313" key="2">
    <source>
        <dbReference type="EMBL" id="KRK34245.1"/>
    </source>
</evidence>
<evidence type="ECO:0000259" key="1">
    <source>
        <dbReference type="Pfam" id="PF14493"/>
    </source>
</evidence>
<accession>A0A0R1GJK6</accession>
<name>A0A0R1GJK6_9LACO</name>